<dbReference type="SUPFAM" id="SSF50346">
    <property type="entry name" value="PRC-barrel domain"/>
    <property type="match status" value="1"/>
</dbReference>
<evidence type="ECO:0000313" key="4">
    <source>
        <dbReference type="EMBL" id="EBA08489.1"/>
    </source>
</evidence>
<keyword evidence="5" id="KW-1185">Reference proteome</keyword>
<feature type="signal peptide" evidence="2">
    <location>
        <begin position="1"/>
        <end position="20"/>
    </location>
</feature>
<proteinExistence type="predicted"/>
<accession>A3K2T0</accession>
<dbReference type="Pfam" id="PF05239">
    <property type="entry name" value="PRC"/>
    <property type="match status" value="1"/>
</dbReference>
<dbReference type="OrthoDB" id="6158291at2"/>
<keyword evidence="2" id="KW-0732">Signal</keyword>
<evidence type="ECO:0000259" key="3">
    <source>
        <dbReference type="Pfam" id="PF05239"/>
    </source>
</evidence>
<organism evidence="4 5">
    <name type="scientific">Sagittula stellata (strain ATCC 700073 / DSM 11524 / E-37)</name>
    <dbReference type="NCBI Taxonomy" id="388399"/>
    <lineage>
        <taxon>Bacteria</taxon>
        <taxon>Pseudomonadati</taxon>
        <taxon>Pseudomonadota</taxon>
        <taxon>Alphaproteobacteria</taxon>
        <taxon>Rhodobacterales</taxon>
        <taxon>Roseobacteraceae</taxon>
        <taxon>Sagittula</taxon>
    </lineage>
</organism>
<gene>
    <name evidence="4" type="ORF">SSE37_16793</name>
</gene>
<dbReference type="PANTHER" id="PTHR36505">
    <property type="entry name" value="BLR1072 PROTEIN"/>
    <property type="match status" value="1"/>
</dbReference>
<evidence type="ECO:0000256" key="2">
    <source>
        <dbReference type="SAM" id="SignalP"/>
    </source>
</evidence>
<name>A3K2T0_SAGS3</name>
<comment type="caution">
    <text evidence="4">The sequence shown here is derived from an EMBL/GenBank/DDBJ whole genome shotgun (WGS) entry which is preliminary data.</text>
</comment>
<protein>
    <recommendedName>
        <fullName evidence="3">PRC-barrel domain-containing protein</fullName>
    </recommendedName>
</protein>
<dbReference type="Proteomes" id="UP000005713">
    <property type="component" value="Unassembled WGS sequence"/>
</dbReference>
<evidence type="ECO:0000313" key="5">
    <source>
        <dbReference type="Proteomes" id="UP000005713"/>
    </source>
</evidence>
<sequence>MKTFYASALALTVAATGAFAESHANAEGDAAKMTDQSTMTQTTDATDATESTMDSGAKLIRSRDITGGDIYTMNEAMDEGSAWDMEYTEVGSDWNDIGEIEDIVLDSSGKMIGVVAEVGGFLDIGDKHVLLELTEVKLVPVDDKSYAIVTRLNEEDLEAREDVDEGFWD</sequence>
<dbReference type="InterPro" id="IPR011033">
    <property type="entry name" value="PRC_barrel-like_sf"/>
</dbReference>
<evidence type="ECO:0000256" key="1">
    <source>
        <dbReference type="SAM" id="MobiDB-lite"/>
    </source>
</evidence>
<feature type="region of interest" description="Disordered" evidence="1">
    <location>
        <begin position="29"/>
        <end position="53"/>
    </location>
</feature>
<feature type="chain" id="PRO_5002655171" description="PRC-barrel domain-containing protein" evidence="2">
    <location>
        <begin position="21"/>
        <end position="169"/>
    </location>
</feature>
<dbReference type="Gene3D" id="2.30.30.240">
    <property type="entry name" value="PRC-barrel domain"/>
    <property type="match status" value="1"/>
</dbReference>
<dbReference type="InterPro" id="IPR027275">
    <property type="entry name" value="PRC-brl_dom"/>
</dbReference>
<dbReference type="PANTHER" id="PTHR36505:SF1">
    <property type="entry name" value="BLR1072 PROTEIN"/>
    <property type="match status" value="1"/>
</dbReference>
<dbReference type="eggNOG" id="ENOG5032VVK">
    <property type="taxonomic scope" value="Bacteria"/>
</dbReference>
<dbReference type="AlphaFoldDB" id="A3K2T0"/>
<feature type="domain" description="PRC-barrel" evidence="3">
    <location>
        <begin position="95"/>
        <end position="138"/>
    </location>
</feature>
<feature type="compositionally biased region" description="Low complexity" evidence="1">
    <location>
        <begin position="33"/>
        <end position="53"/>
    </location>
</feature>
<reference evidence="4 5" key="1">
    <citation type="submission" date="2006-06" db="EMBL/GenBank/DDBJ databases">
        <authorList>
            <person name="Moran M.A."/>
            <person name="Ferriera S."/>
            <person name="Johnson J."/>
            <person name="Kravitz S."/>
            <person name="Beeson K."/>
            <person name="Sutton G."/>
            <person name="Rogers Y.-H."/>
            <person name="Friedman R."/>
            <person name="Frazier M."/>
            <person name="Venter J.C."/>
        </authorList>
    </citation>
    <scope>NUCLEOTIDE SEQUENCE [LARGE SCALE GENOMIC DNA]</scope>
    <source>
        <strain evidence="4 5">E-37</strain>
    </source>
</reference>
<dbReference type="EMBL" id="AAYA01000005">
    <property type="protein sequence ID" value="EBA08489.1"/>
    <property type="molecule type" value="Genomic_DNA"/>
</dbReference>
<dbReference type="RefSeq" id="WP_005858397.1">
    <property type="nucleotide sequence ID" value="NZ_AAYA01000005.1"/>
</dbReference>